<dbReference type="Gene3D" id="2.60.40.10">
    <property type="entry name" value="Immunoglobulins"/>
    <property type="match status" value="2"/>
</dbReference>
<dbReference type="EMBL" id="JARQDV010000001">
    <property type="protein sequence ID" value="MDT2963563.1"/>
    <property type="molecule type" value="Genomic_DNA"/>
</dbReference>
<dbReference type="InterPro" id="IPR006104">
    <property type="entry name" value="Glyco_hydro_2_N"/>
</dbReference>
<evidence type="ECO:0000256" key="8">
    <source>
        <dbReference type="RuleBase" id="RU361154"/>
    </source>
</evidence>
<dbReference type="InterPro" id="IPR032312">
    <property type="entry name" value="LacZ_4"/>
</dbReference>
<proteinExistence type="inferred from homology"/>
<keyword evidence="6 8" id="KW-0326">Glycosidase</keyword>
<dbReference type="InterPro" id="IPR014718">
    <property type="entry name" value="GH-type_carb-bd"/>
</dbReference>
<dbReference type="InterPro" id="IPR013783">
    <property type="entry name" value="Ig-like_fold"/>
</dbReference>
<dbReference type="InterPro" id="IPR050347">
    <property type="entry name" value="Bact_Beta-galactosidase"/>
</dbReference>
<dbReference type="Pfam" id="PF02929">
    <property type="entry name" value="Bgal_small_N"/>
    <property type="match status" value="1"/>
</dbReference>
<keyword evidence="5 8" id="KW-0378">Hydrolase</keyword>
<dbReference type="InterPro" id="IPR006102">
    <property type="entry name" value="Ig-like_GH2"/>
</dbReference>
<dbReference type="GO" id="GO:0030246">
    <property type="term" value="F:carbohydrate binding"/>
    <property type="evidence" value="ECO:0007669"/>
    <property type="project" value="InterPro"/>
</dbReference>
<dbReference type="SMART" id="SM01038">
    <property type="entry name" value="Bgal_small_N"/>
    <property type="match status" value="1"/>
</dbReference>
<dbReference type="PROSITE" id="PS00608">
    <property type="entry name" value="GLYCOSYL_HYDROL_F2_2"/>
    <property type="match status" value="1"/>
</dbReference>
<dbReference type="GO" id="GO:0004565">
    <property type="term" value="F:beta-galactosidase activity"/>
    <property type="evidence" value="ECO:0007669"/>
    <property type="project" value="UniProtKB-EC"/>
</dbReference>
<dbReference type="PANTHER" id="PTHR46323">
    <property type="entry name" value="BETA-GALACTOSIDASE"/>
    <property type="match status" value="1"/>
</dbReference>
<dbReference type="GO" id="GO:0005990">
    <property type="term" value="P:lactose catabolic process"/>
    <property type="evidence" value="ECO:0007669"/>
    <property type="project" value="TreeGrafter"/>
</dbReference>
<gene>
    <name evidence="10" type="ORF">P7I32_03025</name>
</gene>
<dbReference type="PROSITE" id="PS00719">
    <property type="entry name" value="GLYCOSYL_HYDROL_F2_1"/>
    <property type="match status" value="1"/>
</dbReference>
<dbReference type="InterPro" id="IPR006101">
    <property type="entry name" value="Glyco_hydro_2"/>
</dbReference>
<evidence type="ECO:0000256" key="1">
    <source>
        <dbReference type="ARBA" id="ARBA00001412"/>
    </source>
</evidence>
<evidence type="ECO:0000313" key="10">
    <source>
        <dbReference type="EMBL" id="MDT2963563.1"/>
    </source>
</evidence>
<dbReference type="InterPro" id="IPR006103">
    <property type="entry name" value="Glyco_hydro_2_cat"/>
</dbReference>
<comment type="caution">
    <text evidence="10">The sequence shown here is derived from an EMBL/GenBank/DDBJ whole genome shotgun (WGS) entry which is preliminary data.</text>
</comment>
<evidence type="ECO:0000256" key="7">
    <source>
        <dbReference type="ARBA" id="ARBA00032230"/>
    </source>
</evidence>
<dbReference type="Pfam" id="PF02837">
    <property type="entry name" value="Glyco_hydro_2_N"/>
    <property type="match status" value="1"/>
</dbReference>
<dbReference type="InterPro" id="IPR023232">
    <property type="entry name" value="Glyco_hydro_2_AS"/>
</dbReference>
<evidence type="ECO:0000256" key="2">
    <source>
        <dbReference type="ARBA" id="ARBA00007401"/>
    </source>
</evidence>
<dbReference type="PANTHER" id="PTHR46323:SF2">
    <property type="entry name" value="BETA-GALACTOSIDASE"/>
    <property type="match status" value="1"/>
</dbReference>
<dbReference type="SUPFAM" id="SSF49303">
    <property type="entry name" value="beta-Galactosidase/glucuronidase domain"/>
    <property type="match status" value="2"/>
</dbReference>
<dbReference type="SUPFAM" id="SSF51445">
    <property type="entry name" value="(Trans)glycosidases"/>
    <property type="match status" value="1"/>
</dbReference>
<dbReference type="EC" id="3.2.1.23" evidence="3 8"/>
<dbReference type="SUPFAM" id="SSF74650">
    <property type="entry name" value="Galactose mutarotase-like"/>
    <property type="match status" value="1"/>
</dbReference>
<comment type="catalytic activity">
    <reaction evidence="1 8">
        <text>Hydrolysis of terminal non-reducing beta-D-galactose residues in beta-D-galactosides.</text>
        <dbReference type="EC" id="3.2.1.23"/>
    </reaction>
</comment>
<accession>A0AAW8UNJ7</accession>
<evidence type="ECO:0000256" key="5">
    <source>
        <dbReference type="ARBA" id="ARBA00022801"/>
    </source>
</evidence>
<dbReference type="Gene3D" id="3.20.20.80">
    <property type="entry name" value="Glycosidases"/>
    <property type="match status" value="1"/>
</dbReference>
<dbReference type="InterPro" id="IPR017853">
    <property type="entry name" value="GH"/>
</dbReference>
<dbReference type="GO" id="GO:0009341">
    <property type="term" value="C:beta-galactosidase complex"/>
    <property type="evidence" value="ECO:0007669"/>
    <property type="project" value="InterPro"/>
</dbReference>
<sequence length="1015" mass="116180">MFKEKIFNPAILHENRLSPRTSFFSYETVAAAMQGDPKASFGYQSLNGLWDFYLGEAENQVVYEQKIEVPAHWQFQGHGKPIYTNVQYPFPIDPPFVAMENPTAFYRKAFIVEDIDLEHVLHFEGVESVFEVHVNEQYVGYSTGSRLVSEFDITPYLQKGKNVLSVKVKQWSAMSYVEDQDMWWLGGIFREVYLFSRKPQSIQNVTIQADLCNQYKDGILEVSLFFQQAPPEQLERTIEIELLDQENVTVLKKAEKRLGGAKVDWTISATIEEIIPWNAEEPYLYHLLVKQYQGEELLEVIPFQVGFRQISITDGIFQINGKRVVLKGVNRHEWHCESGRSLTVETMEQDVQMMKAFNINAVRCSHYPADTKFYHLCDRYGLYVIDEADIETHGMDITQRINELSSSEEWLPTYLDRAKRMVEKNRNHPSIIFWSLGNESGYGENHLKMAQLIKELDPSRLVHYEGEARHLKALGEWQACQASDVVSTMYTSVGEMAEQGERSLTQPHILCEYGHAMGNGPGGLSDYLELFYRYPRLQGGFIWEWIDHGIKSIDNVSGETYYKYGGDFAEEIHDGNFVIDGLLFPDRTPSPALFEYKKVIQPVKITFQLSEQTCRITNRFDFRNLASLQPVLQIKEDDQVIFLQELPRIDLPPQEETTISLPEEATLSLAGRAQAVVTLFFFEESAPDFSLEHAVAWEQAIIDQPVKSVHIPKADAFHCSETADELRITLAEQTYIFHKKTGTLSQWIIEGQALLTEPLEMNFWRAPTDNDLLGSEEFGSASIAKEWEAFRIRHLKERVLAFTYEQRPDEIKVEICRNSMPISLDWGIELSFTYRLSLAGDIRVAVKGKPFGNGPKTLPRIGVQLMIDKEHQNVQWLGLGPHETYPDSCQSGFFDWWEGTVPEMHTPYVRPQENGNRMKTKFFRLSKPSGAGLTISSKSLNFSVHHYTQNNLEQATHTNQLETSDAVAVNIDYGVQGLGSASCGPGILPKYLLQNQAFAFDFQMNYQKKVEGAKQ</sequence>
<dbReference type="PRINTS" id="PR00132">
    <property type="entry name" value="GLHYDRLASE2"/>
</dbReference>
<feature type="domain" description="Beta galactosidase small chain/" evidence="9">
    <location>
        <begin position="727"/>
        <end position="1005"/>
    </location>
</feature>
<evidence type="ECO:0000256" key="3">
    <source>
        <dbReference type="ARBA" id="ARBA00012756"/>
    </source>
</evidence>
<dbReference type="InterPro" id="IPR011013">
    <property type="entry name" value="Gal_mutarotase_sf_dom"/>
</dbReference>
<dbReference type="Proteomes" id="UP001268896">
    <property type="component" value="Unassembled WGS sequence"/>
</dbReference>
<dbReference type="Gene3D" id="2.70.98.10">
    <property type="match status" value="1"/>
</dbReference>
<dbReference type="InterPro" id="IPR004199">
    <property type="entry name" value="B-gal_small/dom_5"/>
</dbReference>
<dbReference type="Gene3D" id="2.60.120.260">
    <property type="entry name" value="Galactose-binding domain-like"/>
    <property type="match status" value="1"/>
</dbReference>
<evidence type="ECO:0000256" key="6">
    <source>
        <dbReference type="ARBA" id="ARBA00023295"/>
    </source>
</evidence>
<dbReference type="InterPro" id="IPR023230">
    <property type="entry name" value="Glyco_hydro_2_CS"/>
</dbReference>
<dbReference type="RefSeq" id="WP_311903563.1">
    <property type="nucleotide sequence ID" value="NZ_JARQDV010000001.1"/>
</dbReference>
<evidence type="ECO:0000259" key="9">
    <source>
        <dbReference type="SMART" id="SM01038"/>
    </source>
</evidence>
<dbReference type="Pfam" id="PF16353">
    <property type="entry name" value="LacZ_4"/>
    <property type="match status" value="1"/>
</dbReference>
<protein>
    <recommendedName>
        <fullName evidence="4 8">Beta-galactosidase</fullName>
        <ecNumber evidence="3 8">3.2.1.23</ecNumber>
    </recommendedName>
    <alternativeName>
        <fullName evidence="7 8">Lactase</fullName>
    </alternativeName>
</protein>
<dbReference type="Pfam" id="PF00703">
    <property type="entry name" value="Glyco_hydro_2"/>
    <property type="match status" value="1"/>
</dbReference>
<dbReference type="InterPro" id="IPR036156">
    <property type="entry name" value="Beta-gal/glucu_dom_sf"/>
</dbReference>
<dbReference type="AlphaFoldDB" id="A0AAW8UNJ7"/>
<dbReference type="Pfam" id="PF02836">
    <property type="entry name" value="Glyco_hydro_2_C"/>
    <property type="match status" value="1"/>
</dbReference>
<reference evidence="10" key="1">
    <citation type="submission" date="2023-03" db="EMBL/GenBank/DDBJ databases">
        <authorList>
            <person name="Shen W."/>
            <person name="Cai J."/>
        </authorList>
    </citation>
    <scope>NUCLEOTIDE SEQUENCE</scope>
    <source>
        <strain evidence="10">K72-2</strain>
    </source>
</reference>
<name>A0AAW8UNJ7_ENTCA</name>
<comment type="similarity">
    <text evidence="2 8">Belongs to the glycosyl hydrolase 2 family.</text>
</comment>
<evidence type="ECO:0000256" key="4">
    <source>
        <dbReference type="ARBA" id="ARBA00013303"/>
    </source>
</evidence>
<evidence type="ECO:0000313" key="11">
    <source>
        <dbReference type="Proteomes" id="UP001268896"/>
    </source>
</evidence>
<organism evidence="10 11">
    <name type="scientific">Enterococcus casseliflavus</name>
    <name type="common">Enterococcus flavescens</name>
    <dbReference type="NCBI Taxonomy" id="37734"/>
    <lineage>
        <taxon>Bacteria</taxon>
        <taxon>Bacillati</taxon>
        <taxon>Bacillota</taxon>
        <taxon>Bacilli</taxon>
        <taxon>Lactobacillales</taxon>
        <taxon>Enterococcaceae</taxon>
        <taxon>Enterococcus</taxon>
    </lineage>
</organism>
<dbReference type="InterPro" id="IPR008979">
    <property type="entry name" value="Galactose-bd-like_sf"/>
</dbReference>
<dbReference type="SUPFAM" id="SSF49785">
    <property type="entry name" value="Galactose-binding domain-like"/>
    <property type="match status" value="1"/>
</dbReference>